<keyword evidence="4" id="KW-1185">Reference proteome</keyword>
<dbReference type="Pfam" id="PF03795">
    <property type="entry name" value="YCII"/>
    <property type="match status" value="1"/>
</dbReference>
<organism evidence="3 4">
    <name type="scientific">Saccharothrix hoggarensis</name>
    <dbReference type="NCBI Taxonomy" id="913853"/>
    <lineage>
        <taxon>Bacteria</taxon>
        <taxon>Bacillati</taxon>
        <taxon>Actinomycetota</taxon>
        <taxon>Actinomycetes</taxon>
        <taxon>Pseudonocardiales</taxon>
        <taxon>Pseudonocardiaceae</taxon>
        <taxon>Saccharothrix</taxon>
    </lineage>
</organism>
<dbReference type="RefSeq" id="WP_380727124.1">
    <property type="nucleotide sequence ID" value="NZ_JBHTLK010000181.1"/>
</dbReference>
<evidence type="ECO:0000313" key="3">
    <source>
        <dbReference type="EMBL" id="MFD1150755.1"/>
    </source>
</evidence>
<reference evidence="4" key="1">
    <citation type="journal article" date="2019" name="Int. J. Syst. Evol. Microbiol.">
        <title>The Global Catalogue of Microorganisms (GCM) 10K type strain sequencing project: providing services to taxonomists for standard genome sequencing and annotation.</title>
        <authorList>
            <consortium name="The Broad Institute Genomics Platform"/>
            <consortium name="The Broad Institute Genome Sequencing Center for Infectious Disease"/>
            <person name="Wu L."/>
            <person name="Ma J."/>
        </authorList>
    </citation>
    <scope>NUCLEOTIDE SEQUENCE [LARGE SCALE GENOMIC DNA]</scope>
    <source>
        <strain evidence="4">CCUG 60214</strain>
    </source>
</reference>
<comment type="caution">
    <text evidence="3">The sequence shown here is derived from an EMBL/GenBank/DDBJ whole genome shotgun (WGS) entry which is preliminary data.</text>
</comment>
<evidence type="ECO:0000259" key="2">
    <source>
        <dbReference type="Pfam" id="PF03795"/>
    </source>
</evidence>
<evidence type="ECO:0000256" key="1">
    <source>
        <dbReference type="ARBA" id="ARBA00007689"/>
    </source>
</evidence>
<accession>A0ABW3R1F9</accession>
<evidence type="ECO:0000313" key="4">
    <source>
        <dbReference type="Proteomes" id="UP001597168"/>
    </source>
</evidence>
<gene>
    <name evidence="3" type="ORF">ACFQ3T_26795</name>
</gene>
<dbReference type="PANTHER" id="PTHR35174">
    <property type="entry name" value="BLL7171 PROTEIN-RELATED"/>
    <property type="match status" value="1"/>
</dbReference>
<name>A0ABW3R1F9_9PSEU</name>
<dbReference type="SUPFAM" id="SSF54909">
    <property type="entry name" value="Dimeric alpha+beta barrel"/>
    <property type="match status" value="1"/>
</dbReference>
<dbReference type="Gene3D" id="3.30.70.1060">
    <property type="entry name" value="Dimeric alpha+beta barrel"/>
    <property type="match status" value="1"/>
</dbReference>
<dbReference type="InterPro" id="IPR005545">
    <property type="entry name" value="YCII"/>
</dbReference>
<protein>
    <submittedName>
        <fullName evidence="3">YciI family protein</fullName>
    </submittedName>
</protein>
<dbReference type="EMBL" id="JBHTLK010000181">
    <property type="protein sequence ID" value="MFD1150755.1"/>
    <property type="molecule type" value="Genomic_DNA"/>
</dbReference>
<proteinExistence type="inferred from homology"/>
<comment type="similarity">
    <text evidence="1">Belongs to the YciI family.</text>
</comment>
<dbReference type="Proteomes" id="UP001597168">
    <property type="component" value="Unassembled WGS sequence"/>
</dbReference>
<dbReference type="InterPro" id="IPR011008">
    <property type="entry name" value="Dimeric_a/b-barrel"/>
</dbReference>
<feature type="domain" description="YCII-related" evidence="2">
    <location>
        <begin position="1"/>
        <end position="116"/>
    </location>
</feature>
<dbReference type="PANTHER" id="PTHR35174:SF3">
    <property type="entry name" value="BLL7171 PROTEIN"/>
    <property type="match status" value="1"/>
</dbReference>
<sequence>MKYLVLIYSNPESRALWDRLSRDERSAGLDAYAALDEELAASGELIVSEALADPSHTTRVTVRDGQTLTTDGPFAEAKELLAGFFLLDCETPERAVEIAARVPEAHLGLVEVRPVLSSLDDFPL</sequence>